<dbReference type="AlphaFoldDB" id="A0AAI8YEI5"/>
<accession>A0AAI8YEI5</accession>
<dbReference type="EMBL" id="CAUWAG010000003">
    <property type="protein sequence ID" value="CAJ2501797.1"/>
    <property type="molecule type" value="Genomic_DNA"/>
</dbReference>
<evidence type="ECO:0000313" key="2">
    <source>
        <dbReference type="EMBL" id="CAJ2501797.1"/>
    </source>
</evidence>
<dbReference type="Gene3D" id="1.25.40.10">
    <property type="entry name" value="Tetratricopeptide repeat domain"/>
    <property type="match status" value="1"/>
</dbReference>
<evidence type="ECO:0000313" key="3">
    <source>
        <dbReference type="Proteomes" id="UP001295740"/>
    </source>
</evidence>
<dbReference type="Proteomes" id="UP001295740">
    <property type="component" value="Unassembled WGS sequence"/>
</dbReference>
<organism evidence="2 3">
    <name type="scientific">Anthostomella pinea</name>
    <dbReference type="NCBI Taxonomy" id="933095"/>
    <lineage>
        <taxon>Eukaryota</taxon>
        <taxon>Fungi</taxon>
        <taxon>Dikarya</taxon>
        <taxon>Ascomycota</taxon>
        <taxon>Pezizomycotina</taxon>
        <taxon>Sordariomycetes</taxon>
        <taxon>Xylariomycetidae</taxon>
        <taxon>Xylariales</taxon>
        <taxon>Xylariaceae</taxon>
        <taxon>Anthostomella</taxon>
    </lineage>
</organism>
<reference evidence="2" key="1">
    <citation type="submission" date="2023-10" db="EMBL/GenBank/DDBJ databases">
        <authorList>
            <person name="Hackl T."/>
        </authorList>
    </citation>
    <scope>NUCLEOTIDE SEQUENCE</scope>
</reference>
<comment type="caution">
    <text evidence="2">The sequence shown here is derived from an EMBL/GenBank/DDBJ whole genome shotgun (WGS) entry which is preliminary data.</text>
</comment>
<keyword evidence="3" id="KW-1185">Reference proteome</keyword>
<keyword evidence="1" id="KW-0677">Repeat</keyword>
<dbReference type="InterPro" id="IPR011990">
    <property type="entry name" value="TPR-like_helical_dom_sf"/>
</dbReference>
<protein>
    <submittedName>
        <fullName evidence="2">Uu.00g046500.m01.CDS01</fullName>
    </submittedName>
</protein>
<proteinExistence type="predicted"/>
<evidence type="ECO:0000256" key="1">
    <source>
        <dbReference type="ARBA" id="ARBA00022737"/>
    </source>
</evidence>
<sequence>MPPRTSLLDFGTRNFVCRSCRSNLQKRSPVAQWPIRLSSHAAEAHAPAPSNQPSAERDAERIKTLETLGLLNDSPKVSVNYFEQDKHGRLRRLEDKDEFGESMTDPGGEIGLQLRALQQQLEHATGLVRTIEELGGKDEAEKLQRQFALGEDQEFIELATESGKQSTTTSPFIPQEELGTATPLVRRLNNSIRSCVKHGDAVFPNLIVLLWKHYSSARKFLYTRWKGSYRLHTVPRPTWDLLWRVLTADQEFNTNRMTHAYVLAKDMVRAGVSLSDKQQLLAIEAMFIQGHGDEAVQNHRRFVATLGAKQETFIDFWQLGLRMHCLTGDMVRAKQMVDVILKSPYKKDPRFVLPFIRLCAETPGEVGNGFSAYRHMRDALQDSITIEDYDLVISYFLASDNTDYALYAFVDMMKAGSIDLSRAPTYPASIANSYFFGKWLKRLIGAGDLNGAHSVLLFMRTKGIVPQAIQVNGLIGAWLRSPTADSVQKAENVAWAMINTRIQFVELRRRRSDIEAIQLEQSGDGWPRATPETFSLLAECYKTRGKPVKMNELWQAFREADIALDSFMLNQVLQSYLQDGKGQLVEITYRTLAKQYDIKPDPWTFTALWQALPVNRLSRILSTQYVGEGLRARALFREMMGQVAIFMTDGATTIDTFLARNILHSFHKVNDKAGLLLAYRALRKVFNFEPPAFVVMELLVGSSDLEKTAKGRDAARLIQAQARLEDFLKQRHDVLIESGELNADDDLPPEVKDEETSKYLELHLVEAVVALKHHDPQSQLTNAAQAMGLVDDDEHEGTEVAQV</sequence>
<dbReference type="PANTHER" id="PTHR47941">
    <property type="entry name" value="PENTATRICOPEPTIDE REPEAT-CONTAINING PROTEIN 3, MITOCHONDRIAL"/>
    <property type="match status" value="1"/>
</dbReference>
<name>A0AAI8YEI5_9PEZI</name>
<gene>
    <name evidence="2" type="ORF">KHLLAP_LOCUS2265</name>
</gene>